<feature type="compositionally biased region" description="Pro residues" evidence="11">
    <location>
        <begin position="528"/>
        <end position="540"/>
    </location>
</feature>
<keyword evidence="4" id="KW-0547">Nucleotide-binding</keyword>
<feature type="domain" description="Helicase ATP-binding" evidence="12">
    <location>
        <begin position="9"/>
        <end position="504"/>
    </location>
</feature>
<dbReference type="InterPro" id="IPR006554">
    <property type="entry name" value="Helicase-like_DEXD_c2"/>
</dbReference>
<dbReference type="InterPro" id="IPR045028">
    <property type="entry name" value="DinG/Rad3-like"/>
</dbReference>
<evidence type="ECO:0000256" key="2">
    <source>
        <dbReference type="ARBA" id="ARBA00008435"/>
    </source>
</evidence>
<comment type="cofactor">
    <cofactor evidence="1">
        <name>[4Fe-4S] cluster</name>
        <dbReference type="ChEBI" id="CHEBI:49883"/>
    </cofactor>
</comment>
<sequence>MASCGAPRTEFPEHPYERPYAIQTQFMRELWQTLQNSQIGLFESPTGTGKTISIICGALHWLEDFRAQQAQEALAGCGGDDDTPDWLREAAVAAKKAEEPEAHPWLRRPGHAAAQLGGAEHSGPKGATMARLGGWTERRPPASAHLKGAAVAAAAAPPPHGAEAEGDDEFLLQPTSAEAAAGGSGGGGLAAGGGAGGLRRPRPRGGGGALGDSSGGSSGDEGGGDEASLARAALRALRAPPGPPPPRRRPQVFFASRTHSQLAQFVGELRKTGFASRLRLVSLAGRRGLCVHEPVAALGAAGLINERCTELQERNKGGSKARKTASCSAGGGGGGGCSTGGGCSSGGAATAGRPRGARKAGGGGGGGGGGACPFLSPSLEEAEAFAHEVVAAPMDVEDLARSGRRRRLCPYYGARSLLPEADVVALPYSALLCADTRAALGLQLAGAVVVFDEAHNLADAVTGSHGAVVTAAQLATAKRQLAAYFERFQLRLSPGNARSLQLLLRLAAALERSLAPPPPAAAAAAPAASPPAPGQPPQAQPQPHHHHNQQQSQAAEAAAAAAAMAVVVPVGEFLVGAGLEHVNLFPLLSWARDSRLVMKVAGYDLASTPAAAGDTAAAAAAAAGSAAATAAASATASAQAALLDLQGELADDHDEEADLDPDLGEGRVGLAGELAAARRRGGAAGAGRKAATAAAASAATAAGTANANANVVAVAAATAGGFGARRSALFAFVSFLSALTHPSADGRIVISRGGSSTPGSGSSSGGSSSGGCLRYTVLNAAAQFAGVVAAARSVVLASGTLSPVQGLVAQLLPGVPPSRLRHFSCGHVVPPRQLAALVAARGPTGLPLQLSHGRRGEPRVMEELGRLLVNICTAVPAGVVVFAPSFAYLDQLVGAWQRSGVYGALAARKRLFLEPRGAGQVEAVLQEYAATIRSCSSSGGGAGGSSSSSSGTEAGVAPQQPQQQWPAAAAAPRRRLTGALLLCVVGGKLSEGINFGDDLGRCVVVLGLPYPNPSDPELRERMRYLDEAAAAAAPAAAVAPAAAATAAGAAGATAGDAAAAAAAAAAAGPAPPRLTGRQYYAGLCIKAVNQCVGRVIRHARDYAAVVLVDERYLPPPHFQPPQQHTPTAAAATSGGGGEGGGGGAVIGSLPRWVLSSLRTSPQPGVTGSFPHVYASLTSFFRSQGPVDQPAAAAAAAATAAAAAPQ</sequence>
<evidence type="ECO:0000256" key="6">
    <source>
        <dbReference type="ARBA" id="ARBA00022806"/>
    </source>
</evidence>
<dbReference type="GO" id="GO:0005634">
    <property type="term" value="C:nucleus"/>
    <property type="evidence" value="ECO:0007669"/>
    <property type="project" value="TreeGrafter"/>
</dbReference>
<dbReference type="Proteomes" id="UP000650467">
    <property type="component" value="Unassembled WGS sequence"/>
</dbReference>
<dbReference type="SMART" id="SM00488">
    <property type="entry name" value="DEXDc2"/>
    <property type="match status" value="1"/>
</dbReference>
<feature type="compositionally biased region" description="Low complexity" evidence="11">
    <location>
        <begin position="142"/>
        <end position="155"/>
    </location>
</feature>
<accession>A0A835TIF2</accession>
<dbReference type="GO" id="GO:0003677">
    <property type="term" value="F:DNA binding"/>
    <property type="evidence" value="ECO:0007669"/>
    <property type="project" value="InterPro"/>
</dbReference>
<dbReference type="GO" id="GO:0051536">
    <property type="term" value="F:iron-sulfur cluster binding"/>
    <property type="evidence" value="ECO:0007669"/>
    <property type="project" value="UniProtKB-KW"/>
</dbReference>
<keyword evidence="7" id="KW-0067">ATP-binding</keyword>
<dbReference type="AlphaFoldDB" id="A0A835TIF2"/>
<name>A0A835TIF2_CHLIN</name>
<dbReference type="EMBL" id="JAEHOC010000006">
    <property type="protein sequence ID" value="KAG2440974.1"/>
    <property type="molecule type" value="Genomic_DNA"/>
</dbReference>
<feature type="compositionally biased region" description="Gly residues" evidence="11">
    <location>
        <begin position="204"/>
        <end position="221"/>
    </location>
</feature>
<gene>
    <name evidence="13" type="ORF">HXX76_003827</name>
</gene>
<dbReference type="Gene3D" id="3.40.50.300">
    <property type="entry name" value="P-loop containing nucleotide triphosphate hydrolases"/>
    <property type="match status" value="3"/>
</dbReference>
<comment type="similarity">
    <text evidence="2">Belongs to the DEAD box helicase family. DEAH subfamily. DDX11/CHL1 sub-subfamily.</text>
</comment>
<feature type="compositionally biased region" description="Low complexity" evidence="11">
    <location>
        <begin position="945"/>
        <end position="969"/>
    </location>
</feature>
<feature type="region of interest" description="Disordered" evidence="11">
    <location>
        <begin position="937"/>
        <end position="969"/>
    </location>
</feature>
<evidence type="ECO:0000256" key="10">
    <source>
        <dbReference type="ARBA" id="ARBA00023235"/>
    </source>
</evidence>
<evidence type="ECO:0000256" key="9">
    <source>
        <dbReference type="ARBA" id="ARBA00023014"/>
    </source>
</evidence>
<evidence type="ECO:0000256" key="8">
    <source>
        <dbReference type="ARBA" id="ARBA00023004"/>
    </source>
</evidence>
<keyword evidence="6" id="KW-0347">Helicase</keyword>
<dbReference type="InterPro" id="IPR027417">
    <property type="entry name" value="P-loop_NTPase"/>
</dbReference>
<dbReference type="OrthoDB" id="267079at2759"/>
<dbReference type="Pfam" id="PF13307">
    <property type="entry name" value="Helicase_C_2"/>
    <property type="match status" value="1"/>
</dbReference>
<evidence type="ECO:0000256" key="7">
    <source>
        <dbReference type="ARBA" id="ARBA00022840"/>
    </source>
</evidence>
<dbReference type="PROSITE" id="PS51193">
    <property type="entry name" value="HELICASE_ATP_BIND_2"/>
    <property type="match status" value="1"/>
</dbReference>
<dbReference type="GO" id="GO:0005524">
    <property type="term" value="F:ATP binding"/>
    <property type="evidence" value="ECO:0007669"/>
    <property type="project" value="UniProtKB-KW"/>
</dbReference>
<dbReference type="InterPro" id="IPR014013">
    <property type="entry name" value="Helic_SF1/SF2_ATP-bd_DinG/Rad3"/>
</dbReference>
<dbReference type="GO" id="GO:0006139">
    <property type="term" value="P:nucleobase-containing compound metabolic process"/>
    <property type="evidence" value="ECO:0007669"/>
    <property type="project" value="InterPro"/>
</dbReference>
<dbReference type="GO" id="GO:0003678">
    <property type="term" value="F:DNA helicase activity"/>
    <property type="evidence" value="ECO:0007669"/>
    <property type="project" value="InterPro"/>
</dbReference>
<dbReference type="SUPFAM" id="SSF52540">
    <property type="entry name" value="P-loop containing nucleoside triphosphate hydrolases"/>
    <property type="match status" value="1"/>
</dbReference>
<feature type="region of interest" description="Disordered" evidence="11">
    <location>
        <begin position="517"/>
        <end position="556"/>
    </location>
</feature>
<evidence type="ECO:0000256" key="1">
    <source>
        <dbReference type="ARBA" id="ARBA00001966"/>
    </source>
</evidence>
<keyword evidence="3" id="KW-0479">Metal-binding</keyword>
<feature type="region of interest" description="Disordered" evidence="11">
    <location>
        <begin position="1116"/>
        <end position="1141"/>
    </location>
</feature>
<dbReference type="InterPro" id="IPR006555">
    <property type="entry name" value="ATP-dep_Helicase_C"/>
</dbReference>
<dbReference type="PANTHER" id="PTHR11472">
    <property type="entry name" value="DNA REPAIR DEAD HELICASE RAD3/XP-D SUBFAMILY MEMBER"/>
    <property type="match status" value="1"/>
</dbReference>
<dbReference type="GO" id="GO:0034085">
    <property type="term" value="P:establishment of sister chromatid cohesion"/>
    <property type="evidence" value="ECO:0007669"/>
    <property type="project" value="TreeGrafter"/>
</dbReference>
<evidence type="ECO:0000313" key="14">
    <source>
        <dbReference type="Proteomes" id="UP000650467"/>
    </source>
</evidence>
<feature type="region of interest" description="Disordered" evidence="11">
    <location>
        <begin position="313"/>
        <end position="336"/>
    </location>
</feature>
<dbReference type="Pfam" id="PF06733">
    <property type="entry name" value="DEAD_2"/>
    <property type="match status" value="1"/>
</dbReference>
<evidence type="ECO:0000259" key="12">
    <source>
        <dbReference type="PROSITE" id="PS51193"/>
    </source>
</evidence>
<comment type="caution">
    <text evidence="13">The sequence shown here is derived from an EMBL/GenBank/DDBJ whole genome shotgun (WGS) entry which is preliminary data.</text>
</comment>
<keyword evidence="9" id="KW-0411">Iron-sulfur</keyword>
<evidence type="ECO:0000256" key="3">
    <source>
        <dbReference type="ARBA" id="ARBA00022723"/>
    </source>
</evidence>
<dbReference type="GO" id="GO:0046872">
    <property type="term" value="F:metal ion binding"/>
    <property type="evidence" value="ECO:0007669"/>
    <property type="project" value="UniProtKB-KW"/>
</dbReference>
<evidence type="ECO:0000313" key="13">
    <source>
        <dbReference type="EMBL" id="KAG2440974.1"/>
    </source>
</evidence>
<dbReference type="GO" id="GO:0016818">
    <property type="term" value="F:hydrolase activity, acting on acid anhydrides, in phosphorus-containing anhydrides"/>
    <property type="evidence" value="ECO:0007669"/>
    <property type="project" value="InterPro"/>
</dbReference>
<keyword evidence="14" id="KW-1185">Reference proteome</keyword>
<dbReference type="SMART" id="SM00491">
    <property type="entry name" value="HELICc2"/>
    <property type="match status" value="1"/>
</dbReference>
<evidence type="ECO:0000256" key="4">
    <source>
        <dbReference type="ARBA" id="ARBA00022741"/>
    </source>
</evidence>
<keyword evidence="5" id="KW-0378">Hydrolase</keyword>
<dbReference type="PANTHER" id="PTHR11472:SF41">
    <property type="entry name" value="ATP-DEPENDENT DNA HELICASE DDX11-RELATED"/>
    <property type="match status" value="1"/>
</dbReference>
<keyword evidence="8" id="KW-0408">Iron</keyword>
<evidence type="ECO:0000256" key="5">
    <source>
        <dbReference type="ARBA" id="ARBA00022801"/>
    </source>
</evidence>
<dbReference type="InterPro" id="IPR010614">
    <property type="entry name" value="RAD3-like_helicase_DEAD"/>
</dbReference>
<proteinExistence type="inferred from homology"/>
<evidence type="ECO:0000256" key="11">
    <source>
        <dbReference type="SAM" id="MobiDB-lite"/>
    </source>
</evidence>
<feature type="compositionally biased region" description="Low complexity" evidence="11">
    <location>
        <begin position="1120"/>
        <end position="1132"/>
    </location>
</feature>
<feature type="region of interest" description="Disordered" evidence="11">
    <location>
        <begin position="137"/>
        <end position="166"/>
    </location>
</feature>
<reference evidence="13" key="1">
    <citation type="journal article" date="2020" name="bioRxiv">
        <title>Comparative genomics of Chlamydomonas.</title>
        <authorList>
            <person name="Craig R.J."/>
            <person name="Hasan A.R."/>
            <person name="Ness R.W."/>
            <person name="Keightley P.D."/>
        </authorList>
    </citation>
    <scope>NUCLEOTIDE SEQUENCE</scope>
    <source>
        <strain evidence="13">SAG 7.73</strain>
    </source>
</reference>
<feature type="region of interest" description="Disordered" evidence="11">
    <location>
        <begin position="178"/>
        <end position="226"/>
    </location>
</feature>
<protein>
    <recommendedName>
        <fullName evidence="12">Helicase ATP-binding domain-containing protein</fullName>
    </recommendedName>
</protein>
<keyword evidence="10" id="KW-0413">Isomerase</keyword>
<organism evidence="13 14">
    <name type="scientific">Chlamydomonas incerta</name>
    <dbReference type="NCBI Taxonomy" id="51695"/>
    <lineage>
        <taxon>Eukaryota</taxon>
        <taxon>Viridiplantae</taxon>
        <taxon>Chlorophyta</taxon>
        <taxon>core chlorophytes</taxon>
        <taxon>Chlorophyceae</taxon>
        <taxon>CS clade</taxon>
        <taxon>Chlamydomonadales</taxon>
        <taxon>Chlamydomonadaceae</taxon>
        <taxon>Chlamydomonas</taxon>
    </lineage>
</organism>
<feature type="compositionally biased region" description="Gly residues" evidence="11">
    <location>
        <begin position="182"/>
        <end position="197"/>
    </location>
</feature>